<dbReference type="InterPro" id="IPR027417">
    <property type="entry name" value="P-loop_NTPase"/>
</dbReference>
<evidence type="ECO:0000313" key="3">
    <source>
        <dbReference type="Proteomes" id="UP000179118"/>
    </source>
</evidence>
<comment type="caution">
    <text evidence="2">The sequence shown here is derived from an EMBL/GenBank/DDBJ whole genome shotgun (WGS) entry which is preliminary data.</text>
</comment>
<name>A0A1G2S626_9BACT</name>
<accession>A0A1G2S626</accession>
<gene>
    <name evidence="2" type="ORF">A3D51_00540</name>
</gene>
<dbReference type="InterPro" id="IPR018760">
    <property type="entry name" value="DUF2326"/>
</dbReference>
<dbReference type="EMBL" id="MHUT01000018">
    <property type="protein sequence ID" value="OHA80550.1"/>
    <property type="molecule type" value="Genomic_DNA"/>
</dbReference>
<evidence type="ECO:0000313" key="2">
    <source>
        <dbReference type="EMBL" id="OHA80550.1"/>
    </source>
</evidence>
<organism evidence="2 3">
    <name type="scientific">Candidatus Yonathbacteria bacterium RIFCSPHIGHO2_02_FULL_44_14</name>
    <dbReference type="NCBI Taxonomy" id="1802724"/>
    <lineage>
        <taxon>Bacteria</taxon>
        <taxon>Candidatus Yonathiibacteriota</taxon>
    </lineage>
</organism>
<proteinExistence type="predicted"/>
<dbReference type="Proteomes" id="UP000179118">
    <property type="component" value="Unassembled WGS sequence"/>
</dbReference>
<feature type="domain" description="DUF2326" evidence="1">
    <location>
        <begin position="431"/>
        <end position="571"/>
    </location>
</feature>
<dbReference type="Gene3D" id="3.40.50.300">
    <property type="entry name" value="P-loop containing nucleotide triphosphate hydrolases"/>
    <property type="match status" value="1"/>
</dbReference>
<protein>
    <recommendedName>
        <fullName evidence="1">DUF2326 domain-containing protein</fullName>
    </recommendedName>
</protein>
<reference evidence="2 3" key="1">
    <citation type="journal article" date="2016" name="Nat. Commun.">
        <title>Thousands of microbial genomes shed light on interconnected biogeochemical processes in an aquifer system.</title>
        <authorList>
            <person name="Anantharaman K."/>
            <person name="Brown C.T."/>
            <person name="Hug L.A."/>
            <person name="Sharon I."/>
            <person name="Castelle C.J."/>
            <person name="Probst A.J."/>
            <person name="Thomas B.C."/>
            <person name="Singh A."/>
            <person name="Wilkins M.J."/>
            <person name="Karaoz U."/>
            <person name="Brodie E.L."/>
            <person name="Williams K.H."/>
            <person name="Hubbard S.S."/>
            <person name="Banfield J.F."/>
        </authorList>
    </citation>
    <scope>NUCLEOTIDE SEQUENCE [LARGE SCALE GENOMIC DNA]</scope>
</reference>
<dbReference type="AlphaFoldDB" id="A0A1G2S626"/>
<sequence>MIRINRVWSEENRFKELVFKPGINFIVGENSKDKNGNVNEQRNGSGKSLSIELINFVLMKRESEGRIHGVPDSILPQNSFVYMNLTINGKDVTVARNKKNEVLMKVDNGEFQEMSEKTAKDELANISGLGNDISFRELCNFVIKESNYSYSTFLYFFPSNVIDRLRTSLYFFGLPVKLFEQLRSKQDEYDSLSTVSRVTIKKIEDKGLDINKLRSLQSDLEERIVKIEQGLSYDEISKEVSSNSSKLQEAEDALTDTLRQKGRIEYQLSEIEEFLGHQDEDTIITDKQLQRFFNKYIAGLGDFVQRDLEQLKKFRDEIHVFEAEMLSGQEDALRGSLARLENDITTQRVNTLKYQAIITEGRNHLQRGLKISHELINDFNDNGKLIETYDEYDQNAREVNSEFQTLYSTLEAAFFVVNGKEVSFRKTFLDIHEKIYGNKDGVFAFDLSLKRNIKDKEFFKIKAEAHRQGSEGVNRVRQIIYDLSLLVNEHTSEKMQKLLVHDRLLFGDIDNDATFNIVNYIHSLDENSFQYIATYNSDVMPDALADKELKFDVRDRQVVKLSVSDPLFYKQFKQAIDYEESKE</sequence>
<evidence type="ECO:0000259" key="1">
    <source>
        <dbReference type="Pfam" id="PF10088"/>
    </source>
</evidence>
<dbReference type="Pfam" id="PF10088">
    <property type="entry name" value="DUF2326"/>
    <property type="match status" value="1"/>
</dbReference>